<accession>A0AAN7H6J4</accession>
<dbReference type="AlphaFoldDB" id="A0AAN7H6J4"/>
<keyword evidence="2" id="KW-1185">Reference proteome</keyword>
<organism evidence="1 2">
    <name type="scientific">Achaetomium macrosporum</name>
    <dbReference type="NCBI Taxonomy" id="79813"/>
    <lineage>
        <taxon>Eukaryota</taxon>
        <taxon>Fungi</taxon>
        <taxon>Dikarya</taxon>
        <taxon>Ascomycota</taxon>
        <taxon>Pezizomycotina</taxon>
        <taxon>Sordariomycetes</taxon>
        <taxon>Sordariomycetidae</taxon>
        <taxon>Sordariales</taxon>
        <taxon>Chaetomiaceae</taxon>
        <taxon>Achaetomium</taxon>
    </lineage>
</organism>
<proteinExistence type="predicted"/>
<dbReference type="Proteomes" id="UP001303760">
    <property type="component" value="Unassembled WGS sequence"/>
</dbReference>
<name>A0AAN7H6J4_9PEZI</name>
<reference evidence="1" key="1">
    <citation type="journal article" date="2023" name="Mol. Phylogenet. Evol.">
        <title>Genome-scale phylogeny and comparative genomics of the fungal order Sordariales.</title>
        <authorList>
            <person name="Hensen N."/>
            <person name="Bonometti L."/>
            <person name="Westerberg I."/>
            <person name="Brannstrom I.O."/>
            <person name="Guillou S."/>
            <person name="Cros-Aarteil S."/>
            <person name="Calhoun S."/>
            <person name="Haridas S."/>
            <person name="Kuo A."/>
            <person name="Mondo S."/>
            <person name="Pangilinan J."/>
            <person name="Riley R."/>
            <person name="LaButti K."/>
            <person name="Andreopoulos B."/>
            <person name="Lipzen A."/>
            <person name="Chen C."/>
            <person name="Yan M."/>
            <person name="Daum C."/>
            <person name="Ng V."/>
            <person name="Clum A."/>
            <person name="Steindorff A."/>
            <person name="Ohm R.A."/>
            <person name="Martin F."/>
            <person name="Silar P."/>
            <person name="Natvig D.O."/>
            <person name="Lalanne C."/>
            <person name="Gautier V."/>
            <person name="Ament-Velasquez S.L."/>
            <person name="Kruys A."/>
            <person name="Hutchinson M.I."/>
            <person name="Powell A.J."/>
            <person name="Barry K."/>
            <person name="Miller A.N."/>
            <person name="Grigoriev I.V."/>
            <person name="Debuchy R."/>
            <person name="Gladieux P."/>
            <person name="Hiltunen Thoren M."/>
            <person name="Johannesson H."/>
        </authorList>
    </citation>
    <scope>NUCLEOTIDE SEQUENCE</scope>
    <source>
        <strain evidence="1">CBS 532.94</strain>
    </source>
</reference>
<reference evidence="1" key="2">
    <citation type="submission" date="2023-05" db="EMBL/GenBank/DDBJ databases">
        <authorList>
            <consortium name="Lawrence Berkeley National Laboratory"/>
            <person name="Steindorff A."/>
            <person name="Hensen N."/>
            <person name="Bonometti L."/>
            <person name="Westerberg I."/>
            <person name="Brannstrom I.O."/>
            <person name="Guillou S."/>
            <person name="Cros-Aarteil S."/>
            <person name="Calhoun S."/>
            <person name="Haridas S."/>
            <person name="Kuo A."/>
            <person name="Mondo S."/>
            <person name="Pangilinan J."/>
            <person name="Riley R."/>
            <person name="Labutti K."/>
            <person name="Andreopoulos B."/>
            <person name="Lipzen A."/>
            <person name="Chen C."/>
            <person name="Yanf M."/>
            <person name="Daum C."/>
            <person name="Ng V."/>
            <person name="Clum A."/>
            <person name="Ohm R."/>
            <person name="Martin F."/>
            <person name="Silar P."/>
            <person name="Natvig D."/>
            <person name="Lalanne C."/>
            <person name="Gautier V."/>
            <person name="Ament-Velasquez S.L."/>
            <person name="Kruys A."/>
            <person name="Hutchinson M.I."/>
            <person name="Powell A.J."/>
            <person name="Barry K."/>
            <person name="Miller A.N."/>
            <person name="Grigoriev I.V."/>
            <person name="Debuchy R."/>
            <person name="Gladieux P."/>
            <person name="Thoren M.H."/>
            <person name="Johannesson H."/>
        </authorList>
    </citation>
    <scope>NUCLEOTIDE SEQUENCE</scope>
    <source>
        <strain evidence="1">CBS 532.94</strain>
    </source>
</reference>
<gene>
    <name evidence="1" type="ORF">C8A03DRAFT_39260</name>
</gene>
<dbReference type="EMBL" id="MU860687">
    <property type="protein sequence ID" value="KAK4233057.1"/>
    <property type="molecule type" value="Genomic_DNA"/>
</dbReference>
<evidence type="ECO:0000313" key="2">
    <source>
        <dbReference type="Proteomes" id="UP001303760"/>
    </source>
</evidence>
<sequence length="343" mass="36238">MVLPICFINIPALPSSINWSGYPVQARLAYAPTNTNYIGGTSCGLSSLTSTAPWAPTSTVKCTLPASVSGKAYSLTPVVHVPRSVSSLGGIVRETAYTCDPIPAASINKGNFQFACKSLRGKDVGDGFHTISWKLPTAAGITIRPYTFNAGLPTSTPTYVVNPALAKTTLIPKTDAYVTVTTSSTKTLLVSTSTVRVATGTSTCFTTVTVAPPVSGRRLRRAGGANLQPDSDPELLESDSVVIDVDAGHDLARDDHGNDDGTDIVMDLNERAAAATPTIGKPDFTYPPFGITTIYVKSMSTYVWTYRDVHVSTFYESAVTTTTSYLAWTTSTVTVAGTPVSRS</sequence>
<protein>
    <submittedName>
        <fullName evidence="1">Uncharacterized protein</fullName>
    </submittedName>
</protein>
<evidence type="ECO:0000313" key="1">
    <source>
        <dbReference type="EMBL" id="KAK4233057.1"/>
    </source>
</evidence>
<comment type="caution">
    <text evidence="1">The sequence shown here is derived from an EMBL/GenBank/DDBJ whole genome shotgun (WGS) entry which is preliminary data.</text>
</comment>